<keyword evidence="6" id="KW-1185">Reference proteome</keyword>
<comment type="cofactor">
    <cofactor evidence="1">
        <name>FAD</name>
        <dbReference type="ChEBI" id="CHEBI:57692"/>
    </cofactor>
</comment>
<dbReference type="Gene3D" id="3.30.9.10">
    <property type="entry name" value="D-Amino Acid Oxidase, subunit A, domain 2"/>
    <property type="match status" value="1"/>
</dbReference>
<evidence type="ECO:0000259" key="4">
    <source>
        <dbReference type="Pfam" id="PF01494"/>
    </source>
</evidence>
<evidence type="ECO:0000256" key="1">
    <source>
        <dbReference type="ARBA" id="ARBA00001974"/>
    </source>
</evidence>
<keyword evidence="2" id="KW-0285">Flavoprotein</keyword>
<dbReference type="Gene3D" id="3.40.30.120">
    <property type="match status" value="1"/>
</dbReference>
<accession>A0ABS5KKX6</accession>
<dbReference type="InterPro" id="IPR050641">
    <property type="entry name" value="RIFMO-like"/>
</dbReference>
<dbReference type="RefSeq" id="WP_212008340.1">
    <property type="nucleotide sequence ID" value="NZ_JAAFYZ010000016.1"/>
</dbReference>
<feature type="domain" description="FAD-binding" evidence="4">
    <location>
        <begin position="10"/>
        <end position="361"/>
    </location>
</feature>
<sequence>MGLNRKTAQDVIVVGAGPVGLATAIELAQRGIAVTLLERSERSTPQPRAKLVNVRSMSLMRRWGIAESVRSAAPLGREWPGDIAFVTELLGFEVARMPNALMTQGVPGDVAPETALTIPQREFEQVLLDLLRSFTLARVVMGVTVSGVVQTAEEVLVTCRDADGAEKVEKARWLVGCDGAHSAVRAAIGVEMSGQPAIARNLGVVFRSDALAAVNPHADAVQYWVANPDWPGIMGQLDTRGTWWAQLTGFANDQDLRALDIEQHIRGMIGSADSPVEVLGTESWAARQQLADTYRRGRVLLAGDAAHLHPPMGGYGMNMGLGDAVDLGWRLAAVLQGWAGPVLLDGYVSERREVHRRVLAESTANYRHLSQSFGDPALFDDSPLGQRARDRTGAEIVAAKMREFRSIGMQLGCFYTQSPQIVYGGRDALEFSVTEYHPSSAAGHLAPHVWLDDDVALYDTLGPGLTALLSCGTPTRPSEGTTRLVDAAQRLGTPITTVHLPDAARRLYPCRYTLVRPDQYVAYSGGVPRSGWEPLLASITATTRQGMGPHEPS</sequence>
<evidence type="ECO:0000256" key="3">
    <source>
        <dbReference type="ARBA" id="ARBA00022827"/>
    </source>
</evidence>
<dbReference type="PANTHER" id="PTHR43004">
    <property type="entry name" value="TRK SYSTEM POTASSIUM UPTAKE PROTEIN"/>
    <property type="match status" value="1"/>
</dbReference>
<comment type="caution">
    <text evidence="5">The sequence shown here is derived from an EMBL/GenBank/DDBJ whole genome shotgun (WGS) entry which is preliminary data.</text>
</comment>
<name>A0ABS5KKX6_9ACTN</name>
<evidence type="ECO:0000313" key="5">
    <source>
        <dbReference type="EMBL" id="MBS2546696.1"/>
    </source>
</evidence>
<dbReference type="Pfam" id="PF01494">
    <property type="entry name" value="FAD_binding_3"/>
    <property type="match status" value="1"/>
</dbReference>
<organism evidence="5 6">
    <name type="scientific">Catenulispora pinistramenti</name>
    <dbReference type="NCBI Taxonomy" id="2705254"/>
    <lineage>
        <taxon>Bacteria</taxon>
        <taxon>Bacillati</taxon>
        <taxon>Actinomycetota</taxon>
        <taxon>Actinomycetes</taxon>
        <taxon>Catenulisporales</taxon>
        <taxon>Catenulisporaceae</taxon>
        <taxon>Catenulispora</taxon>
    </lineage>
</organism>
<dbReference type="EMBL" id="JAAFYZ010000016">
    <property type="protein sequence ID" value="MBS2546696.1"/>
    <property type="molecule type" value="Genomic_DNA"/>
</dbReference>
<reference evidence="5 6" key="1">
    <citation type="submission" date="2020-02" db="EMBL/GenBank/DDBJ databases">
        <title>Acidophilic actinobacteria isolated from forest soil.</title>
        <authorList>
            <person name="Golinska P."/>
        </authorList>
    </citation>
    <scope>NUCLEOTIDE SEQUENCE [LARGE SCALE GENOMIC DNA]</scope>
    <source>
        <strain evidence="5 6">NL8</strain>
    </source>
</reference>
<protein>
    <submittedName>
        <fullName evidence="5">FAD-dependent oxidoreductase</fullName>
    </submittedName>
</protein>
<proteinExistence type="predicted"/>
<dbReference type="Pfam" id="PF21274">
    <property type="entry name" value="Rng_hyd_C"/>
    <property type="match status" value="1"/>
</dbReference>
<dbReference type="NCBIfam" id="NF004780">
    <property type="entry name" value="PRK06126.1"/>
    <property type="match status" value="1"/>
</dbReference>
<dbReference type="PANTHER" id="PTHR43004:SF19">
    <property type="entry name" value="BINDING MONOOXYGENASE, PUTATIVE (JCVI)-RELATED"/>
    <property type="match status" value="1"/>
</dbReference>
<keyword evidence="3" id="KW-0274">FAD</keyword>
<dbReference type="Gene3D" id="3.50.50.60">
    <property type="entry name" value="FAD/NAD(P)-binding domain"/>
    <property type="match status" value="1"/>
</dbReference>
<evidence type="ECO:0000313" key="6">
    <source>
        <dbReference type="Proteomes" id="UP000730482"/>
    </source>
</evidence>
<evidence type="ECO:0000256" key="2">
    <source>
        <dbReference type="ARBA" id="ARBA00022630"/>
    </source>
</evidence>
<dbReference type="PRINTS" id="PR00420">
    <property type="entry name" value="RNGMNOXGNASE"/>
</dbReference>
<gene>
    <name evidence="5" type="ORF">KGQ19_07430</name>
</gene>
<dbReference type="InterPro" id="IPR002938">
    <property type="entry name" value="FAD-bd"/>
</dbReference>
<dbReference type="SUPFAM" id="SSF51905">
    <property type="entry name" value="FAD/NAD(P)-binding domain"/>
    <property type="match status" value="1"/>
</dbReference>
<dbReference type="Proteomes" id="UP000730482">
    <property type="component" value="Unassembled WGS sequence"/>
</dbReference>
<dbReference type="InterPro" id="IPR036188">
    <property type="entry name" value="FAD/NAD-bd_sf"/>
</dbReference>